<keyword evidence="1" id="KW-0732">Signal</keyword>
<accession>A0ABT6Y1I2</accession>
<dbReference type="Proteomes" id="UP001529245">
    <property type="component" value="Unassembled WGS sequence"/>
</dbReference>
<reference evidence="2 3" key="1">
    <citation type="submission" date="2023-04" db="EMBL/GenBank/DDBJ databases">
        <title>A. sendaiensis sub sp. chiapanensis a novel subspecie with specific adaptation in bacterial cell wall isolated from an active volcano.</title>
        <authorList>
            <person name="Alvarez Gutierrez P.E."/>
            <person name="Ortiz Cortes L.Y."/>
        </authorList>
    </citation>
    <scope>NUCLEOTIDE SEQUENCE [LARGE SCALE GENOMIC DNA]</scope>
    <source>
        <strain evidence="2 3">PA2</strain>
    </source>
</reference>
<dbReference type="EMBL" id="JASGCB010000038">
    <property type="protein sequence ID" value="MDI9261206.1"/>
    <property type="molecule type" value="Genomic_DNA"/>
</dbReference>
<evidence type="ECO:0000256" key="1">
    <source>
        <dbReference type="SAM" id="SignalP"/>
    </source>
</evidence>
<evidence type="ECO:0000313" key="3">
    <source>
        <dbReference type="Proteomes" id="UP001529245"/>
    </source>
</evidence>
<name>A0ABT6Y1I2_ALISE</name>
<evidence type="ECO:0000313" key="2">
    <source>
        <dbReference type="EMBL" id="MDI9261206.1"/>
    </source>
</evidence>
<keyword evidence="3" id="KW-1185">Reference proteome</keyword>
<dbReference type="RefSeq" id="WP_283204603.1">
    <property type="nucleotide sequence ID" value="NZ_JASGCB010000038.1"/>
</dbReference>
<sequence length="300" mass="31421">MLRRVWTVLLSAGIAPLMAHPLVAEAAPAPALVEFYYGWVTPETGPDLQGYQDVVLGADSESSSYPNYASVQQLIASYPSISFYGYVNLSDGSQPEPMATIAQEFAEWKALGVKGVFLDLAGSNYGVPRALRTWAVLQAHALGLSVALNAWAPSDAVGVGLAPGDVYVAEDWYMSSRQPQVVYPNGTPAADLAALRKLTAQGVGVWAVTQESVPTPSVTPDMVSRDVQGLLQTLPVMSGIAIGGANYGADTNAIVPASEIQAALASAPAQGSAAPVRVDHGPGASPAKRMLPWFRAIMRG</sequence>
<feature type="signal peptide" evidence="1">
    <location>
        <begin position="1"/>
        <end position="26"/>
    </location>
</feature>
<gene>
    <name evidence="2" type="ORF">QID03_13665</name>
</gene>
<comment type="caution">
    <text evidence="2">The sequence shown here is derived from an EMBL/GenBank/DDBJ whole genome shotgun (WGS) entry which is preliminary data.</text>
</comment>
<feature type="chain" id="PRO_5045841123" description="Spherulation-specific family 4" evidence="1">
    <location>
        <begin position="27"/>
        <end position="300"/>
    </location>
</feature>
<proteinExistence type="predicted"/>
<organism evidence="2 3">
    <name type="scientific">Alicyclobacillus sendaiensis PA2</name>
    <dbReference type="NCBI Taxonomy" id="3029425"/>
    <lineage>
        <taxon>Bacteria</taxon>
        <taxon>Bacillati</taxon>
        <taxon>Bacillota</taxon>
        <taxon>Bacilli</taxon>
        <taxon>Bacillales</taxon>
        <taxon>Alicyclobacillaceae</taxon>
        <taxon>Alicyclobacillus</taxon>
    </lineage>
</organism>
<evidence type="ECO:0008006" key="4">
    <source>
        <dbReference type="Google" id="ProtNLM"/>
    </source>
</evidence>
<protein>
    <recommendedName>
        <fullName evidence="4">Spherulation-specific family 4</fullName>
    </recommendedName>
</protein>